<name>V6IWD8_9BACL</name>
<sequence>MAEVTQDFKDKVLTILAEVCESDEIKKNPDLQLFDEGLLDSFATISLVVEFEQQLEISVPISDFNREEWATPNMIVNQLAERK</sequence>
<keyword evidence="8" id="KW-1185">Reference proteome</keyword>
<protein>
    <recommendedName>
        <fullName evidence="5">D-alanyl carrier protein</fullName>
        <shortName evidence="5">DCP</shortName>
    </recommendedName>
    <alternativeName>
        <fullName evidence="5">D-alanine--poly(phosphoribitol) ligase subunit 2</fullName>
    </alternativeName>
</protein>
<dbReference type="STRING" id="1395513.P343_14845"/>
<feature type="modified residue" description="O-(pantetheine 4'-phosphoryl)serine" evidence="5">
    <location>
        <position position="41"/>
    </location>
</feature>
<dbReference type="GO" id="GO:0005737">
    <property type="term" value="C:cytoplasm"/>
    <property type="evidence" value="ECO:0007669"/>
    <property type="project" value="UniProtKB-SubCell"/>
</dbReference>
<dbReference type="InterPro" id="IPR009081">
    <property type="entry name" value="PP-bd_ACP"/>
</dbReference>
<dbReference type="Pfam" id="PF00550">
    <property type="entry name" value="PP-binding"/>
    <property type="match status" value="1"/>
</dbReference>
<keyword evidence="3 5" id="KW-0597">Phosphoprotein</keyword>
<evidence type="ECO:0000259" key="6">
    <source>
        <dbReference type="PROSITE" id="PS50075"/>
    </source>
</evidence>
<proteinExistence type="inferred from homology"/>
<feature type="domain" description="Carrier" evidence="6">
    <location>
        <begin position="6"/>
        <end position="83"/>
    </location>
</feature>
<dbReference type="GO" id="GO:0071555">
    <property type="term" value="P:cell wall organization"/>
    <property type="evidence" value="ECO:0007669"/>
    <property type="project" value="UniProtKB-KW"/>
</dbReference>
<dbReference type="AlphaFoldDB" id="V6IWD8"/>
<comment type="PTM">
    <text evidence="5">4'-phosphopantetheine is transferred from CoA to a specific serine of apo-DCP.</text>
</comment>
<comment type="subcellular location">
    <subcellularLocation>
        <location evidence="5">Cytoplasm</location>
    </subcellularLocation>
</comment>
<dbReference type="PATRIC" id="fig|1395513.3.peg.3016"/>
<dbReference type="eggNOG" id="COG0236">
    <property type="taxonomic scope" value="Bacteria"/>
</dbReference>
<dbReference type="EMBL" id="AWTC01000016">
    <property type="protein sequence ID" value="EST10861.1"/>
    <property type="molecule type" value="Genomic_DNA"/>
</dbReference>
<dbReference type="GO" id="GO:0016874">
    <property type="term" value="F:ligase activity"/>
    <property type="evidence" value="ECO:0007669"/>
    <property type="project" value="UniProtKB-KW"/>
</dbReference>
<evidence type="ECO:0000256" key="2">
    <source>
        <dbReference type="ARBA" id="ARBA00022490"/>
    </source>
</evidence>
<comment type="similarity">
    <text evidence="5">Belongs to the DltC family.</text>
</comment>
<dbReference type="OrthoDB" id="6462171at2"/>
<reference evidence="7 8" key="1">
    <citation type="journal article" date="2013" name="Genome Announc.">
        <title>Genome Sequence of Sporolactobacillus laevolacticus DSM442, an Efficient Polymer-Grade D-Lactate Producer from Agricultural Waste Cottonseed as a Nitrogen Source.</title>
        <authorList>
            <person name="Wang H."/>
            <person name="Wang L."/>
            <person name="Ju J."/>
            <person name="Yu B."/>
            <person name="Ma Y."/>
        </authorList>
    </citation>
    <scope>NUCLEOTIDE SEQUENCE [LARGE SCALE GENOMIC DNA]</scope>
    <source>
        <strain evidence="7 8">DSM 442</strain>
    </source>
</reference>
<keyword evidence="7" id="KW-0436">Ligase</keyword>
<dbReference type="Proteomes" id="UP000018296">
    <property type="component" value="Unassembled WGS sequence"/>
</dbReference>
<dbReference type="PROSITE" id="PS50075">
    <property type="entry name" value="CARRIER"/>
    <property type="match status" value="1"/>
</dbReference>
<evidence type="ECO:0000256" key="4">
    <source>
        <dbReference type="ARBA" id="ARBA00023316"/>
    </source>
</evidence>
<evidence type="ECO:0000313" key="7">
    <source>
        <dbReference type="EMBL" id="EST10861.1"/>
    </source>
</evidence>
<evidence type="ECO:0000313" key="8">
    <source>
        <dbReference type="Proteomes" id="UP000018296"/>
    </source>
</evidence>
<dbReference type="UniPathway" id="UPA00556"/>
<dbReference type="GO" id="GO:0070395">
    <property type="term" value="P:lipoteichoic acid biosynthetic process"/>
    <property type="evidence" value="ECO:0007669"/>
    <property type="project" value="UniProtKB-UniRule"/>
</dbReference>
<dbReference type="Gene3D" id="1.10.1200.10">
    <property type="entry name" value="ACP-like"/>
    <property type="match status" value="1"/>
</dbReference>
<keyword evidence="4 5" id="KW-0961">Cell wall biogenesis/degradation</keyword>
<organism evidence="7 8">
    <name type="scientific">Sporolactobacillus laevolacticus DSM 442</name>
    <dbReference type="NCBI Taxonomy" id="1395513"/>
    <lineage>
        <taxon>Bacteria</taxon>
        <taxon>Bacillati</taxon>
        <taxon>Bacillota</taxon>
        <taxon>Bacilli</taxon>
        <taxon>Bacillales</taxon>
        <taxon>Sporolactobacillaceae</taxon>
        <taxon>Sporolactobacillus</taxon>
    </lineage>
</organism>
<dbReference type="InterPro" id="IPR036736">
    <property type="entry name" value="ACP-like_sf"/>
</dbReference>
<comment type="caution">
    <text evidence="7">The sequence shown here is derived from an EMBL/GenBank/DDBJ whole genome shotgun (WGS) entry which is preliminary data.</text>
</comment>
<accession>V6IWD8</accession>
<comment type="function">
    <text evidence="5">Carrier protein involved in the D-alanylation of lipoteichoic acid (LTA). The loading of thioester-linked D-alanine onto DltC is catalyzed by D-alanine--D-alanyl carrier protein ligase DltA. The DltC-carried D-alanyl group is further transferred to cell membrane phosphatidylglycerol (PG) by forming an ester bond, probably catalyzed by DltD. D-alanylation of LTA plays an important role in modulating the properties of the cell wall in Gram-positive bacteria, influencing the net charge of the cell wall.</text>
</comment>
<evidence type="ECO:0000256" key="5">
    <source>
        <dbReference type="HAMAP-Rule" id="MF_00565"/>
    </source>
</evidence>
<dbReference type="GO" id="GO:0036370">
    <property type="term" value="F:D-alanyl carrier activity"/>
    <property type="evidence" value="ECO:0007669"/>
    <property type="project" value="UniProtKB-UniRule"/>
</dbReference>
<dbReference type="NCBIfam" id="TIGR01688">
    <property type="entry name" value="dltC"/>
    <property type="match status" value="1"/>
</dbReference>
<dbReference type="NCBIfam" id="NF003464">
    <property type="entry name" value="PRK05087.1"/>
    <property type="match status" value="1"/>
</dbReference>
<dbReference type="InterPro" id="IPR003230">
    <property type="entry name" value="DltC"/>
</dbReference>
<keyword evidence="1 5" id="KW-0596">Phosphopantetheine</keyword>
<dbReference type="RefSeq" id="WP_023511194.1">
    <property type="nucleotide sequence ID" value="NZ_AWTC01000016.1"/>
</dbReference>
<keyword evidence="2 5" id="KW-0963">Cytoplasm</keyword>
<comment type="pathway">
    <text evidence="5">Cell wall biogenesis; lipoteichoic acid biosynthesis.</text>
</comment>
<gene>
    <name evidence="5" type="primary">dltC</name>
    <name evidence="7" type="ORF">P343_14845</name>
</gene>
<dbReference type="HAMAP" id="MF_00565">
    <property type="entry name" value="DltC"/>
    <property type="match status" value="1"/>
</dbReference>
<dbReference type="SUPFAM" id="SSF47336">
    <property type="entry name" value="ACP-like"/>
    <property type="match status" value="1"/>
</dbReference>
<evidence type="ECO:0000256" key="1">
    <source>
        <dbReference type="ARBA" id="ARBA00022450"/>
    </source>
</evidence>
<evidence type="ECO:0000256" key="3">
    <source>
        <dbReference type="ARBA" id="ARBA00022553"/>
    </source>
</evidence>